<gene>
    <name evidence="3" type="ORF">FRACA_990020</name>
</gene>
<keyword evidence="4" id="KW-1185">Reference proteome</keyword>
<proteinExistence type="predicted"/>
<evidence type="ECO:0000313" key="4">
    <source>
        <dbReference type="Proteomes" id="UP000234331"/>
    </source>
</evidence>
<dbReference type="OrthoDB" id="3215683at2"/>
<evidence type="ECO:0000313" key="3">
    <source>
        <dbReference type="EMBL" id="SNQ52280.1"/>
    </source>
</evidence>
<dbReference type="RefSeq" id="WP_101836504.1">
    <property type="nucleotide sequence ID" value="NZ_FZMO01000568.1"/>
</dbReference>
<dbReference type="EMBL" id="FZMO01000568">
    <property type="protein sequence ID" value="SNQ52280.1"/>
    <property type="molecule type" value="Genomic_DNA"/>
</dbReference>
<dbReference type="AlphaFoldDB" id="A0A2I2L2X3"/>
<dbReference type="Gene3D" id="1.10.530.10">
    <property type="match status" value="1"/>
</dbReference>
<protein>
    <recommendedName>
        <fullName evidence="2">Transglycosylase SLT domain-containing protein</fullName>
    </recommendedName>
</protein>
<feature type="compositionally biased region" description="Gly residues" evidence="1">
    <location>
        <begin position="28"/>
        <end position="43"/>
    </location>
</feature>
<feature type="compositionally biased region" description="Basic and acidic residues" evidence="1">
    <location>
        <begin position="1"/>
        <end position="11"/>
    </location>
</feature>
<dbReference type="InterPro" id="IPR036365">
    <property type="entry name" value="PGBD-like_sf"/>
</dbReference>
<name>A0A2I2L2X3_9ACTN</name>
<feature type="region of interest" description="Disordered" evidence="1">
    <location>
        <begin position="1"/>
        <end position="53"/>
    </location>
</feature>
<dbReference type="InterPro" id="IPR008258">
    <property type="entry name" value="Transglycosylase_SLT_dom_1"/>
</dbReference>
<dbReference type="Proteomes" id="UP000234331">
    <property type="component" value="Unassembled WGS sequence"/>
</dbReference>
<dbReference type="Pfam" id="PF01464">
    <property type="entry name" value="SLT"/>
    <property type="match status" value="1"/>
</dbReference>
<evidence type="ECO:0000259" key="2">
    <source>
        <dbReference type="Pfam" id="PF01464"/>
    </source>
</evidence>
<feature type="domain" description="Transglycosylase SLT" evidence="2">
    <location>
        <begin position="136"/>
        <end position="225"/>
    </location>
</feature>
<dbReference type="SUPFAM" id="SSF47090">
    <property type="entry name" value="PGBD-like"/>
    <property type="match status" value="1"/>
</dbReference>
<evidence type="ECO:0000256" key="1">
    <source>
        <dbReference type="SAM" id="MobiDB-lite"/>
    </source>
</evidence>
<dbReference type="InterPro" id="IPR036366">
    <property type="entry name" value="PGBDSf"/>
</dbReference>
<reference evidence="3 4" key="1">
    <citation type="submission" date="2017-06" db="EMBL/GenBank/DDBJ databases">
        <authorList>
            <person name="Kim H.J."/>
            <person name="Triplett B.A."/>
        </authorList>
    </citation>
    <scope>NUCLEOTIDE SEQUENCE [LARGE SCALE GENOMIC DNA]</scope>
    <source>
        <strain evidence="3">FRACA_ARgP5</strain>
    </source>
</reference>
<dbReference type="InterPro" id="IPR023346">
    <property type="entry name" value="Lysozyme-like_dom_sf"/>
</dbReference>
<sequence>MTSGERTREGRGSWPADGRGGTLAPAGDGPGSAGPGRCYGIGAGEAPPAGSTDGDVLAVRSAVTAISRALNWHGGPGTPVPTDGRFTAATRAAVVAFQEKLEPTINRDMYLPASEHSPPGFVNKQTSYALFMPIADRYALKYTVPRGLLRGITTIESNWDPGAVGYWTNSDYGLCQWNTTLPDITTARALDPFWALDSTARMMRERYDSDRWGHNWLYVIAAHNVPTWAAQWAQGQLSAANPDDRPKLDRMNGYVSNVLARVW</sequence>
<dbReference type="Gene3D" id="1.10.101.10">
    <property type="entry name" value="PGBD-like superfamily/PGBD"/>
    <property type="match status" value="1"/>
</dbReference>
<accession>A0A2I2L2X3</accession>
<organism evidence="3 4">
    <name type="scientific">Frankia canadensis</name>
    <dbReference type="NCBI Taxonomy" id="1836972"/>
    <lineage>
        <taxon>Bacteria</taxon>
        <taxon>Bacillati</taxon>
        <taxon>Actinomycetota</taxon>
        <taxon>Actinomycetes</taxon>
        <taxon>Frankiales</taxon>
        <taxon>Frankiaceae</taxon>
        <taxon>Frankia</taxon>
    </lineage>
</organism>
<dbReference type="SUPFAM" id="SSF53955">
    <property type="entry name" value="Lysozyme-like"/>
    <property type="match status" value="1"/>
</dbReference>